<gene>
    <name evidence="2" type="ORF">FHR33_002942</name>
</gene>
<feature type="transmembrane region" description="Helical" evidence="1">
    <location>
        <begin position="82"/>
        <end position="101"/>
    </location>
</feature>
<keyword evidence="1" id="KW-0812">Transmembrane</keyword>
<sequence>MTTTMTTTTATTVTDVPDPVKAASALWFAAVGAGAFEAALAVGQALSAGTPFSELAGGLAVRLAIFAAAVFLAVVLRQGRGWARIALAVSLGVFGTVSLVIEPIQWLLAGNSVTTFLTTADAMTLTFTVSRILHLAAVLGAMTLMFSPSANAYFRRKR</sequence>
<feature type="transmembrane region" description="Helical" evidence="1">
    <location>
        <begin position="55"/>
        <end position="76"/>
    </location>
</feature>
<keyword evidence="1" id="KW-1133">Transmembrane helix</keyword>
<feature type="transmembrane region" description="Helical" evidence="1">
    <location>
        <begin position="133"/>
        <end position="154"/>
    </location>
</feature>
<accession>A0A7W5VG03</accession>
<organism evidence="2 3">
    <name type="scientific">Nonomuraea dietziae</name>
    <dbReference type="NCBI Taxonomy" id="65515"/>
    <lineage>
        <taxon>Bacteria</taxon>
        <taxon>Bacillati</taxon>
        <taxon>Actinomycetota</taxon>
        <taxon>Actinomycetes</taxon>
        <taxon>Streptosporangiales</taxon>
        <taxon>Streptosporangiaceae</taxon>
        <taxon>Nonomuraea</taxon>
    </lineage>
</organism>
<evidence type="ECO:0000313" key="3">
    <source>
        <dbReference type="Proteomes" id="UP000579945"/>
    </source>
</evidence>
<comment type="caution">
    <text evidence="2">The sequence shown here is derived from an EMBL/GenBank/DDBJ whole genome shotgun (WGS) entry which is preliminary data.</text>
</comment>
<protein>
    <recommendedName>
        <fullName evidence="4">Integral membrane protein</fullName>
    </recommendedName>
</protein>
<evidence type="ECO:0008006" key="4">
    <source>
        <dbReference type="Google" id="ProtNLM"/>
    </source>
</evidence>
<dbReference type="RefSeq" id="WP_183647161.1">
    <property type="nucleotide sequence ID" value="NZ_JACIBV010000001.1"/>
</dbReference>
<dbReference type="GeneID" id="95389401"/>
<name>A0A7W5VG03_9ACTN</name>
<keyword evidence="1" id="KW-0472">Membrane</keyword>
<keyword evidence="3" id="KW-1185">Reference proteome</keyword>
<evidence type="ECO:0000256" key="1">
    <source>
        <dbReference type="SAM" id="Phobius"/>
    </source>
</evidence>
<dbReference type="Proteomes" id="UP000579945">
    <property type="component" value="Unassembled WGS sequence"/>
</dbReference>
<reference evidence="2 3" key="1">
    <citation type="submission" date="2020-08" db="EMBL/GenBank/DDBJ databases">
        <title>Sequencing the genomes of 1000 actinobacteria strains.</title>
        <authorList>
            <person name="Klenk H.-P."/>
        </authorList>
    </citation>
    <scope>NUCLEOTIDE SEQUENCE [LARGE SCALE GENOMIC DNA]</scope>
    <source>
        <strain evidence="2 3">DSM 44320</strain>
    </source>
</reference>
<proteinExistence type="predicted"/>
<evidence type="ECO:0000313" key="2">
    <source>
        <dbReference type="EMBL" id="MBB3727082.1"/>
    </source>
</evidence>
<feature type="transmembrane region" description="Helical" evidence="1">
    <location>
        <begin position="25"/>
        <end position="43"/>
    </location>
</feature>
<dbReference type="EMBL" id="JACIBV010000001">
    <property type="protein sequence ID" value="MBB3727082.1"/>
    <property type="molecule type" value="Genomic_DNA"/>
</dbReference>
<dbReference type="AlphaFoldDB" id="A0A7W5VG03"/>